<dbReference type="STRING" id="1397694.GCA_000702585_02274"/>
<proteinExistence type="predicted"/>
<dbReference type="Proteomes" id="UP000254060">
    <property type="component" value="Unassembled WGS sequence"/>
</dbReference>
<dbReference type="EMBL" id="UGGP01000001">
    <property type="protein sequence ID" value="STO08408.1"/>
    <property type="molecule type" value="Genomic_DNA"/>
</dbReference>
<evidence type="ECO:0000313" key="3">
    <source>
        <dbReference type="Proteomes" id="UP000254060"/>
    </source>
</evidence>
<accession>A0A377FUI9</accession>
<evidence type="ECO:0000313" key="2">
    <source>
        <dbReference type="EMBL" id="STO08408.1"/>
    </source>
</evidence>
<gene>
    <name evidence="2" type="ORF">NCTC13163_01778</name>
</gene>
<dbReference type="InterPro" id="IPR029491">
    <property type="entry name" value="Helicase_HTH"/>
</dbReference>
<reference evidence="2 3" key="1">
    <citation type="submission" date="2018-06" db="EMBL/GenBank/DDBJ databases">
        <authorList>
            <consortium name="Pathogen Informatics"/>
            <person name="Doyle S."/>
        </authorList>
    </citation>
    <scope>NUCLEOTIDE SEQUENCE [LARGE SCALE GENOMIC DNA]</scope>
    <source>
        <strain evidence="2 3">NCTC13163</strain>
    </source>
</reference>
<sequence>MVHLADGVLLLAIDRLKGERSERSLFHVLNGKRSATTLQDAFFYDLEPVFGMFPYAKYDYEKLMASLEKRGWLNRSTFTLTGAGQLLASPETVSDLFERLGGEQRDYTTMTWKRLSLFIQTFMSLEHKRTFYPVQADRLAERWVKQIVRSEREWRPLIESFHSELETALESVGDPYATAVVYRFTGAFETGYTYEQIATLLDVDARTARLYFLAGWNALLNELPEDAKLRGFSHGLSRERMTLSARESFDLFTAGRSFSQVQSMRRLRTSTIEDHVVEMAMYIEEFPLDQFVPERLIAEVERLREGDSWALKPIFDQIDELSYFQIRLVFARLKRGETFV</sequence>
<feature type="domain" description="Helicase Helix-turn-helix" evidence="1">
    <location>
        <begin position="244"/>
        <end position="329"/>
    </location>
</feature>
<dbReference type="RefSeq" id="WP_024370159.1">
    <property type="nucleotide sequence ID" value="NZ_UGGP01000001.1"/>
</dbReference>
<evidence type="ECO:0000259" key="1">
    <source>
        <dbReference type="Pfam" id="PF14493"/>
    </source>
</evidence>
<organism evidence="2 3">
    <name type="scientific">Exiguobacterium aurantiacum</name>
    <dbReference type="NCBI Taxonomy" id="33987"/>
    <lineage>
        <taxon>Bacteria</taxon>
        <taxon>Bacillati</taxon>
        <taxon>Bacillota</taxon>
        <taxon>Bacilli</taxon>
        <taxon>Bacillales</taxon>
        <taxon>Bacillales Family XII. Incertae Sedis</taxon>
        <taxon>Exiguobacterium</taxon>
    </lineage>
</organism>
<dbReference type="Pfam" id="PF14493">
    <property type="entry name" value="HTH_40"/>
    <property type="match status" value="1"/>
</dbReference>
<dbReference type="AlphaFoldDB" id="A0A377FUI9"/>
<protein>
    <recommendedName>
        <fullName evidence="1">Helicase Helix-turn-helix domain-containing protein</fullName>
    </recommendedName>
</protein>
<name>A0A377FUI9_9BACL</name>